<dbReference type="Pfam" id="PF05751">
    <property type="entry name" value="FixH"/>
    <property type="match status" value="1"/>
</dbReference>
<dbReference type="AlphaFoldDB" id="Q0YUT4"/>
<sequence>MKLFFYIIYPLFFFAMGCGVYVAFRDAEGLVDNNYYENSKGYFQAKAAEERLGIAIQPPAALKRGENEIRIAITSKGKPLEQANLTLFIGNLSSTGYDSTITMREEAPGIYRATAEIPFKGVWFARIDLKQQQQLITSKKWFSDIQ</sequence>
<evidence type="ECO:0000313" key="2">
    <source>
        <dbReference type="EMBL" id="EAT59952.1"/>
    </source>
</evidence>
<dbReference type="RefSeq" id="WP_006365225.1">
    <property type="nucleotide sequence ID" value="NZ_AASE01000001.1"/>
</dbReference>
<organism evidence="2 3">
    <name type="scientific">Chlorobium ferrooxidans DSM 13031</name>
    <dbReference type="NCBI Taxonomy" id="377431"/>
    <lineage>
        <taxon>Bacteria</taxon>
        <taxon>Pseudomonadati</taxon>
        <taxon>Chlorobiota</taxon>
        <taxon>Chlorobiia</taxon>
        <taxon>Chlorobiales</taxon>
        <taxon>Chlorobiaceae</taxon>
        <taxon>Chlorobium/Pelodictyon group</taxon>
        <taxon>Chlorobium</taxon>
    </lineage>
</organism>
<reference evidence="2 3" key="1">
    <citation type="submission" date="2006-07" db="EMBL/GenBank/DDBJ databases">
        <title>Annotation of the draft genome assembly of Chlorobium ferroxidans DSM 13031.</title>
        <authorList>
            <consortium name="US DOE Joint Genome Institute (JGI-ORNL)"/>
            <person name="Larimer F."/>
            <person name="Land M."/>
            <person name="Hauser L."/>
        </authorList>
    </citation>
    <scope>NUCLEOTIDE SEQUENCE [LARGE SCALE GENOMIC DNA]</scope>
    <source>
        <strain evidence="2 3">DSM 13031</strain>
    </source>
</reference>
<keyword evidence="1" id="KW-0812">Transmembrane</keyword>
<proteinExistence type="predicted"/>
<keyword evidence="3" id="KW-1185">Reference proteome</keyword>
<feature type="transmembrane region" description="Helical" evidence="1">
    <location>
        <begin position="6"/>
        <end position="24"/>
    </location>
</feature>
<dbReference type="Proteomes" id="UP000004162">
    <property type="component" value="Unassembled WGS sequence"/>
</dbReference>
<gene>
    <name evidence="2" type="ORF">CferDRAFT_1959</name>
</gene>
<keyword evidence="1" id="KW-0472">Membrane</keyword>
<dbReference type="PROSITE" id="PS51257">
    <property type="entry name" value="PROKAR_LIPOPROTEIN"/>
    <property type="match status" value="1"/>
</dbReference>
<evidence type="ECO:0008006" key="4">
    <source>
        <dbReference type="Google" id="ProtNLM"/>
    </source>
</evidence>
<evidence type="ECO:0000313" key="3">
    <source>
        <dbReference type="Proteomes" id="UP000004162"/>
    </source>
</evidence>
<reference evidence="2 3" key="2">
    <citation type="submission" date="2006-07" db="EMBL/GenBank/DDBJ databases">
        <title>Sequencing of the draft genome and assembly of Chlorobium ferroxidans DSM 13031.</title>
        <authorList>
            <consortium name="US DOE Joint Genome Institute (JGI-PGF)"/>
            <person name="Copeland A."/>
            <person name="Lucas S."/>
            <person name="Lapidus A."/>
            <person name="Barry K."/>
            <person name="Glavina del Rio T."/>
            <person name="Dalin E."/>
            <person name="Tice H."/>
            <person name="Bruce D."/>
            <person name="Pitluck S."/>
            <person name="Richardson P."/>
        </authorList>
    </citation>
    <scope>NUCLEOTIDE SEQUENCE [LARGE SCALE GENOMIC DNA]</scope>
    <source>
        <strain evidence="2 3">DSM 13031</strain>
    </source>
</reference>
<evidence type="ECO:0000256" key="1">
    <source>
        <dbReference type="SAM" id="Phobius"/>
    </source>
</evidence>
<dbReference type="InterPro" id="IPR008620">
    <property type="entry name" value="FixH"/>
</dbReference>
<name>Q0YUT4_9CHLB</name>
<protein>
    <recommendedName>
        <fullName evidence="4">YtkA-like domain-containing protein</fullName>
    </recommendedName>
</protein>
<dbReference type="OrthoDB" id="595032at2"/>
<keyword evidence="1" id="KW-1133">Transmembrane helix</keyword>
<dbReference type="EMBL" id="AASE01000001">
    <property type="protein sequence ID" value="EAT59952.1"/>
    <property type="molecule type" value="Genomic_DNA"/>
</dbReference>
<comment type="caution">
    <text evidence="2">The sequence shown here is derived from an EMBL/GenBank/DDBJ whole genome shotgun (WGS) entry which is preliminary data.</text>
</comment>
<accession>Q0YUT4</accession>